<protein>
    <submittedName>
        <fullName evidence="1">Uncharacterized protein</fullName>
    </submittedName>
</protein>
<evidence type="ECO:0000313" key="1">
    <source>
        <dbReference type="EMBL" id="RNA31084.1"/>
    </source>
</evidence>
<proteinExistence type="predicted"/>
<sequence>MENKKEIKLVNDLSIKKLLNKSKITQKSRLRCYLIIQATEELLGSFERQKALFLVFITKKNIYK</sequence>
<name>A0A3M7S5H8_BRAPC</name>
<dbReference type="AlphaFoldDB" id="A0A3M7S5H8"/>
<gene>
    <name evidence="1" type="ORF">BpHYR1_010002</name>
</gene>
<reference evidence="1 2" key="1">
    <citation type="journal article" date="2018" name="Sci. Rep.">
        <title>Genomic signatures of local adaptation to the degree of environmental predictability in rotifers.</title>
        <authorList>
            <person name="Franch-Gras L."/>
            <person name="Hahn C."/>
            <person name="Garcia-Roger E.M."/>
            <person name="Carmona M.J."/>
            <person name="Serra M."/>
            <person name="Gomez A."/>
        </authorList>
    </citation>
    <scope>NUCLEOTIDE SEQUENCE [LARGE SCALE GENOMIC DNA]</scope>
    <source>
        <strain evidence="1">HYR1</strain>
    </source>
</reference>
<organism evidence="1 2">
    <name type="scientific">Brachionus plicatilis</name>
    <name type="common">Marine rotifer</name>
    <name type="synonym">Brachionus muelleri</name>
    <dbReference type="NCBI Taxonomy" id="10195"/>
    <lineage>
        <taxon>Eukaryota</taxon>
        <taxon>Metazoa</taxon>
        <taxon>Spiralia</taxon>
        <taxon>Gnathifera</taxon>
        <taxon>Rotifera</taxon>
        <taxon>Eurotatoria</taxon>
        <taxon>Monogononta</taxon>
        <taxon>Pseudotrocha</taxon>
        <taxon>Ploima</taxon>
        <taxon>Brachionidae</taxon>
        <taxon>Brachionus</taxon>
    </lineage>
</organism>
<dbReference type="Proteomes" id="UP000276133">
    <property type="component" value="Unassembled WGS sequence"/>
</dbReference>
<accession>A0A3M7S5H8</accession>
<comment type="caution">
    <text evidence="1">The sequence shown here is derived from an EMBL/GenBank/DDBJ whole genome shotgun (WGS) entry which is preliminary data.</text>
</comment>
<dbReference type="EMBL" id="REGN01001990">
    <property type="protein sequence ID" value="RNA31084.1"/>
    <property type="molecule type" value="Genomic_DNA"/>
</dbReference>
<evidence type="ECO:0000313" key="2">
    <source>
        <dbReference type="Proteomes" id="UP000276133"/>
    </source>
</evidence>
<keyword evidence="2" id="KW-1185">Reference proteome</keyword>